<evidence type="ECO:0000256" key="2">
    <source>
        <dbReference type="ARBA" id="ARBA00022747"/>
    </source>
</evidence>
<evidence type="ECO:0000256" key="1">
    <source>
        <dbReference type="ARBA" id="ARBA00010923"/>
    </source>
</evidence>
<dbReference type="EMBL" id="SNYJ01000027">
    <property type="protein sequence ID" value="TDQ34107.1"/>
    <property type="molecule type" value="Genomic_DNA"/>
</dbReference>
<feature type="domain" description="Type I restriction modification DNA specificity" evidence="4">
    <location>
        <begin position="13"/>
        <end position="189"/>
    </location>
</feature>
<name>A0A4R6TQR8_9BACI</name>
<evidence type="ECO:0000259" key="4">
    <source>
        <dbReference type="Pfam" id="PF01420"/>
    </source>
</evidence>
<dbReference type="Gene3D" id="1.10.287.1120">
    <property type="entry name" value="Bipartite methylase S protein"/>
    <property type="match status" value="1"/>
</dbReference>
<evidence type="ECO:0000313" key="5">
    <source>
        <dbReference type="EMBL" id="TDQ34107.1"/>
    </source>
</evidence>
<dbReference type="InterPro" id="IPR052021">
    <property type="entry name" value="Type-I_RS_S_subunit"/>
</dbReference>
<accession>A0A4R6TQR8</accession>
<keyword evidence="6" id="KW-1185">Reference proteome</keyword>
<evidence type="ECO:0000256" key="3">
    <source>
        <dbReference type="ARBA" id="ARBA00023125"/>
    </source>
</evidence>
<keyword evidence="2" id="KW-0680">Restriction system</keyword>
<comment type="caution">
    <text evidence="5">The sequence shown here is derived from an EMBL/GenBank/DDBJ whole genome shotgun (WGS) entry which is preliminary data.</text>
</comment>
<protein>
    <submittedName>
        <fullName evidence="5">Type I restriction enzyme S subunit</fullName>
    </submittedName>
</protein>
<proteinExistence type="inferred from homology"/>
<evidence type="ECO:0000313" key="6">
    <source>
        <dbReference type="Proteomes" id="UP000295632"/>
    </source>
</evidence>
<dbReference type="AlphaFoldDB" id="A0A4R6TQR8"/>
<dbReference type="InterPro" id="IPR000055">
    <property type="entry name" value="Restrct_endonuc_typeI_TRD"/>
</dbReference>
<comment type="similarity">
    <text evidence="1">Belongs to the type-I restriction system S methylase family.</text>
</comment>
<dbReference type="Gene3D" id="3.90.220.20">
    <property type="entry name" value="DNA methylase specificity domains"/>
    <property type="match status" value="2"/>
</dbReference>
<sequence>MPWLRFPEFHPSVEWKVTTLNSLAVKIIDKNKDCSITRVLTNSATDGVVNQSEYFERKIVTQSNIDNYFVIDKGDYVYNPRISTSAPVGPISKNKIGKGIMSPLYTVFRFNNPRNEFYEQYFKTNLWNSYLKIVSNTGARHDRISISTENFMKMPLPYSSYEEQQKIAECLSYLDDLITAEDKKLSALKMHKKGLMQRLFPTEGKTVPEWRFPEFRGCGEWEERKLSQVTSYVDYRGKTPKKSNLGIFLLTAKNIKMGYLDYRCSQEYIPENTYNVVMSRGVPQVGDVLITTEAPCGNVAQIENENVALAQRIIKYRGVEGKLDNTYLKYVLLSPKFQYNLSSKSTGGIVKGIKGSVLHELPIDFTSLNEQKQIADCLSSLDVCITAQVENIEALKAHKKGLMQGLFPSIEEVGE</sequence>
<dbReference type="GO" id="GO:0009307">
    <property type="term" value="P:DNA restriction-modification system"/>
    <property type="evidence" value="ECO:0007669"/>
    <property type="project" value="UniProtKB-KW"/>
</dbReference>
<gene>
    <name evidence="5" type="ORF">EV213_1273</name>
</gene>
<dbReference type="SUPFAM" id="SSF116734">
    <property type="entry name" value="DNA methylase specificity domain"/>
    <property type="match status" value="2"/>
</dbReference>
<dbReference type="PANTHER" id="PTHR30408:SF12">
    <property type="entry name" value="TYPE I RESTRICTION ENZYME MJAVIII SPECIFICITY SUBUNIT"/>
    <property type="match status" value="1"/>
</dbReference>
<dbReference type="Pfam" id="PF01420">
    <property type="entry name" value="Methylase_S"/>
    <property type="match status" value="2"/>
</dbReference>
<dbReference type="Proteomes" id="UP000295632">
    <property type="component" value="Unassembled WGS sequence"/>
</dbReference>
<keyword evidence="3" id="KW-0238">DNA-binding</keyword>
<feature type="domain" description="Type I restriction modification DNA specificity" evidence="4">
    <location>
        <begin position="220"/>
        <end position="392"/>
    </location>
</feature>
<dbReference type="GO" id="GO:0003677">
    <property type="term" value="F:DNA binding"/>
    <property type="evidence" value="ECO:0007669"/>
    <property type="project" value="UniProtKB-KW"/>
</dbReference>
<organism evidence="5 6">
    <name type="scientific">Aureibacillus halotolerans</name>
    <dbReference type="NCBI Taxonomy" id="1508390"/>
    <lineage>
        <taxon>Bacteria</taxon>
        <taxon>Bacillati</taxon>
        <taxon>Bacillota</taxon>
        <taxon>Bacilli</taxon>
        <taxon>Bacillales</taxon>
        <taxon>Bacillaceae</taxon>
        <taxon>Aureibacillus</taxon>
    </lineage>
</organism>
<reference evidence="5 6" key="1">
    <citation type="submission" date="2019-03" db="EMBL/GenBank/DDBJ databases">
        <title>Genomic Encyclopedia of Type Strains, Phase IV (KMG-IV): sequencing the most valuable type-strain genomes for metagenomic binning, comparative biology and taxonomic classification.</title>
        <authorList>
            <person name="Goeker M."/>
        </authorList>
    </citation>
    <scope>NUCLEOTIDE SEQUENCE [LARGE SCALE GENOMIC DNA]</scope>
    <source>
        <strain evidence="5 6">DSM 28697</strain>
    </source>
</reference>
<dbReference type="InterPro" id="IPR044946">
    <property type="entry name" value="Restrct_endonuc_typeI_TRD_sf"/>
</dbReference>
<dbReference type="PANTHER" id="PTHR30408">
    <property type="entry name" value="TYPE-1 RESTRICTION ENZYME ECOKI SPECIFICITY PROTEIN"/>
    <property type="match status" value="1"/>
</dbReference>